<keyword evidence="4" id="KW-0975">Bacterial flagellum</keyword>
<evidence type="ECO:0000256" key="3">
    <source>
        <dbReference type="ARBA" id="ARBA00014376"/>
    </source>
</evidence>
<evidence type="ECO:0000259" key="6">
    <source>
        <dbReference type="Pfam" id="PF00460"/>
    </source>
</evidence>
<dbReference type="GO" id="GO:0071978">
    <property type="term" value="P:bacterial-type flagellum-dependent swarming motility"/>
    <property type="evidence" value="ECO:0007669"/>
    <property type="project" value="TreeGrafter"/>
</dbReference>
<reference evidence="7 8" key="1">
    <citation type="journal article" date="2018" name="Nat. Biotechnol.">
        <title>A standardized bacterial taxonomy based on genome phylogeny substantially revises the tree of life.</title>
        <authorList>
            <person name="Parks D.H."/>
            <person name="Chuvochina M."/>
            <person name="Waite D.W."/>
            <person name="Rinke C."/>
            <person name="Skarshewski A."/>
            <person name="Chaumeil P.A."/>
            <person name="Hugenholtz P."/>
        </authorList>
    </citation>
    <scope>NUCLEOTIDE SEQUENCE [LARGE SCALE GENOMIC DNA]</scope>
    <source>
        <strain evidence="7">UBA8781</strain>
    </source>
</reference>
<comment type="subcellular location">
    <subcellularLocation>
        <location evidence="1">Bacterial flagellum basal body</location>
    </subcellularLocation>
</comment>
<accession>A0A3D1JK30</accession>
<comment type="caution">
    <text evidence="7">The sequence shown here is derived from an EMBL/GenBank/DDBJ whole genome shotgun (WGS) entry which is preliminary data.</text>
</comment>
<dbReference type="AlphaFoldDB" id="A0A3D1JK30"/>
<dbReference type="InterPro" id="IPR006300">
    <property type="entry name" value="FlgB"/>
</dbReference>
<keyword evidence="7" id="KW-0969">Cilium</keyword>
<dbReference type="Pfam" id="PF00460">
    <property type="entry name" value="Flg_bb_rod"/>
    <property type="match status" value="1"/>
</dbReference>
<dbReference type="PANTHER" id="PTHR30435:SF12">
    <property type="entry name" value="FLAGELLAR BASAL BODY ROD PROTEIN FLGB"/>
    <property type="match status" value="1"/>
</dbReference>
<evidence type="ECO:0000313" key="7">
    <source>
        <dbReference type="EMBL" id="HCE17996.1"/>
    </source>
</evidence>
<protein>
    <recommendedName>
        <fullName evidence="3">Flagellar basal body rod protein FlgB</fullName>
    </recommendedName>
</protein>
<dbReference type="PANTHER" id="PTHR30435">
    <property type="entry name" value="FLAGELLAR PROTEIN"/>
    <property type="match status" value="1"/>
</dbReference>
<organism evidence="7 8">
    <name type="scientific">Anaerolinea thermolimosa</name>
    <dbReference type="NCBI Taxonomy" id="229919"/>
    <lineage>
        <taxon>Bacteria</taxon>
        <taxon>Bacillati</taxon>
        <taxon>Chloroflexota</taxon>
        <taxon>Anaerolineae</taxon>
        <taxon>Anaerolineales</taxon>
        <taxon>Anaerolineaceae</taxon>
        <taxon>Anaerolinea</taxon>
    </lineage>
</organism>
<evidence type="ECO:0000256" key="4">
    <source>
        <dbReference type="ARBA" id="ARBA00023143"/>
    </source>
</evidence>
<dbReference type="EMBL" id="DPBP01000036">
    <property type="protein sequence ID" value="HCE17996.1"/>
    <property type="molecule type" value="Genomic_DNA"/>
</dbReference>
<comment type="function">
    <text evidence="5">Structural component of flagellum, the bacterial motility apparatus. Part of the rod structure of flagellar basal body.</text>
</comment>
<sequence length="174" mass="18929">MRGRGQLTGIRGFRHIGKLRCTCNGFWVCTNPITNGRGESMGTSFLVDQALDVARRALDGLSLRQQVISRNLANVDTPGYQAQQVDFESALKRALNKTKSLPLTTTSQTHLASPTSSIGYQVSARPGGSFRADQNNVDIDVELTEMSEAGIAYQAITQSVSKKLQLLKTIANSR</sequence>
<dbReference type="NCBIfam" id="TIGR01396">
    <property type="entry name" value="FlgB"/>
    <property type="match status" value="1"/>
</dbReference>
<comment type="similarity">
    <text evidence="2">Belongs to the flagella basal body rod proteins family.</text>
</comment>
<feature type="domain" description="Flagellar basal body rod protein N-terminal" evidence="6">
    <location>
        <begin position="51"/>
        <end position="81"/>
    </location>
</feature>
<name>A0A3D1JK30_9CHLR</name>
<dbReference type="STRING" id="229919.GCA_001050195_02712"/>
<proteinExistence type="inferred from homology"/>
<gene>
    <name evidence="7" type="primary">flgB</name>
    <name evidence="7" type="ORF">DEQ80_09070</name>
</gene>
<evidence type="ECO:0000256" key="2">
    <source>
        <dbReference type="ARBA" id="ARBA00009677"/>
    </source>
</evidence>
<dbReference type="InterPro" id="IPR001444">
    <property type="entry name" value="Flag_bb_rod_N"/>
</dbReference>
<dbReference type="Proteomes" id="UP000264141">
    <property type="component" value="Unassembled WGS sequence"/>
</dbReference>
<evidence type="ECO:0000256" key="5">
    <source>
        <dbReference type="ARBA" id="ARBA00024934"/>
    </source>
</evidence>
<evidence type="ECO:0000313" key="8">
    <source>
        <dbReference type="Proteomes" id="UP000264141"/>
    </source>
</evidence>
<keyword evidence="7" id="KW-0282">Flagellum</keyword>
<keyword evidence="7" id="KW-0966">Cell projection</keyword>
<dbReference type="GO" id="GO:0030694">
    <property type="term" value="C:bacterial-type flagellum basal body, rod"/>
    <property type="evidence" value="ECO:0007669"/>
    <property type="project" value="InterPro"/>
</dbReference>
<evidence type="ECO:0000256" key="1">
    <source>
        <dbReference type="ARBA" id="ARBA00004117"/>
    </source>
</evidence>